<evidence type="ECO:0000256" key="1">
    <source>
        <dbReference type="SAM" id="MobiDB-lite"/>
    </source>
</evidence>
<keyword evidence="3" id="KW-0378">Hydrolase</keyword>
<proteinExistence type="predicted"/>
<dbReference type="Proteomes" id="UP001652582">
    <property type="component" value="Chromosome 2"/>
</dbReference>
<dbReference type="InterPro" id="IPR043504">
    <property type="entry name" value="Peptidase_S1_PA_chymotrypsin"/>
</dbReference>
<dbReference type="Gene3D" id="2.40.10.10">
    <property type="entry name" value="Trypsin-like serine proteases"/>
    <property type="match status" value="1"/>
</dbReference>
<feature type="compositionally biased region" description="Polar residues" evidence="1">
    <location>
        <begin position="1"/>
        <end position="16"/>
    </location>
</feature>
<name>A0ABM3LPC9_BICAN</name>
<dbReference type="SUPFAM" id="SSF50494">
    <property type="entry name" value="Trypsin-like serine proteases"/>
    <property type="match status" value="1"/>
</dbReference>
<feature type="region of interest" description="Disordered" evidence="1">
    <location>
        <begin position="1"/>
        <end position="37"/>
    </location>
</feature>
<reference evidence="2" key="1">
    <citation type="submission" date="2025-05" db="UniProtKB">
        <authorList>
            <consortium name="RefSeq"/>
        </authorList>
    </citation>
    <scope>NUCLEOTIDE SEQUENCE [LARGE SCALE GENOMIC DNA]</scope>
</reference>
<dbReference type="GO" id="GO:0006508">
    <property type="term" value="P:proteolysis"/>
    <property type="evidence" value="ECO:0007669"/>
    <property type="project" value="UniProtKB-KW"/>
</dbReference>
<feature type="compositionally biased region" description="Acidic residues" evidence="1">
    <location>
        <begin position="17"/>
        <end position="28"/>
    </location>
</feature>
<evidence type="ECO:0000313" key="2">
    <source>
        <dbReference type="Proteomes" id="UP001652582"/>
    </source>
</evidence>
<organism evidence="2 3">
    <name type="scientific">Bicyclus anynana</name>
    <name type="common">Squinting bush brown butterfly</name>
    <dbReference type="NCBI Taxonomy" id="110368"/>
    <lineage>
        <taxon>Eukaryota</taxon>
        <taxon>Metazoa</taxon>
        <taxon>Ecdysozoa</taxon>
        <taxon>Arthropoda</taxon>
        <taxon>Hexapoda</taxon>
        <taxon>Insecta</taxon>
        <taxon>Pterygota</taxon>
        <taxon>Neoptera</taxon>
        <taxon>Endopterygota</taxon>
        <taxon>Lepidoptera</taxon>
        <taxon>Glossata</taxon>
        <taxon>Ditrysia</taxon>
        <taxon>Papilionoidea</taxon>
        <taxon>Nymphalidae</taxon>
        <taxon>Satyrinae</taxon>
        <taxon>Satyrini</taxon>
        <taxon>Mycalesina</taxon>
        <taxon>Bicyclus</taxon>
    </lineage>
</organism>
<dbReference type="GO" id="GO:0008233">
    <property type="term" value="F:peptidase activity"/>
    <property type="evidence" value="ECO:0007669"/>
    <property type="project" value="UniProtKB-KW"/>
</dbReference>
<protein>
    <submittedName>
        <fullName evidence="3">Probable threonine protease PRSS50</fullName>
    </submittedName>
</protein>
<dbReference type="RefSeq" id="XP_052740922.1">
    <property type="nucleotide sequence ID" value="XM_052884962.1"/>
</dbReference>
<dbReference type="GeneID" id="112043728"/>
<accession>A0ABM3LPC9</accession>
<sequence length="337" mass="38644">MCEFTSSSKNNRQWMSDETDDDDDDDDDDKSKANKSEAGLKTIVRQTAMYRVNNEMVNFTRVLCEACRDEDCAHVALSDVRPCKITSSSPATCDQTRKTILQEGNIGQTKHFSWVGVLRVHYHKGEKFGVGVTGIVLIKRKYSIANAYDVGKISKNYLRKEGKAMFILKNNVTWSSTVRDYFTHPEYEDSMYNTIALLELEVQNNDVLSPICLTSKKYNITGHLYAIGYTDEHMLLEKVIYNIQNVTREHCDEFYNRIGFKEEHDTPKRYHCGFAKNNKNHCVWENGMVLASNSSGPWVLIGFGIKGPGCYAPSRFIDVLLYLPWIKSQTEEIKEIY</sequence>
<dbReference type="PANTHER" id="PTHR24260:SF136">
    <property type="entry name" value="GH08193P-RELATED"/>
    <property type="match status" value="1"/>
</dbReference>
<dbReference type="InterPro" id="IPR009003">
    <property type="entry name" value="Peptidase_S1_PA"/>
</dbReference>
<reference evidence="3" key="2">
    <citation type="submission" date="2025-08" db="UniProtKB">
        <authorList>
            <consortium name="RefSeq"/>
        </authorList>
    </citation>
    <scope>IDENTIFICATION</scope>
</reference>
<evidence type="ECO:0000313" key="3">
    <source>
        <dbReference type="RefSeq" id="XP_052740922.1"/>
    </source>
</evidence>
<dbReference type="InterPro" id="IPR051333">
    <property type="entry name" value="CLIP_Serine_Protease"/>
</dbReference>
<keyword evidence="2" id="KW-1185">Reference proteome</keyword>
<gene>
    <name evidence="3" type="primary">LOC112043728</name>
</gene>
<dbReference type="PANTHER" id="PTHR24260">
    <property type="match status" value="1"/>
</dbReference>
<keyword evidence="3" id="KW-0645">Protease</keyword>